<reference evidence="1" key="1">
    <citation type="submission" date="2019-03" db="EMBL/GenBank/DDBJ databases">
        <title>Candidatus Syntrophosphaera thermopropionivorans: a novel player in syntrophic propionate oxidation during anaerobic digestion.</title>
        <authorList>
            <person name="Dyksma S."/>
        </authorList>
    </citation>
    <scope>NUCLEOTIDE SEQUENCE</scope>
    <source>
        <strain evidence="1">W5</strain>
    </source>
</reference>
<keyword evidence="2" id="KW-1185">Reference proteome</keyword>
<dbReference type="Proteomes" id="UP000294588">
    <property type="component" value="Unassembled WGS sequence"/>
</dbReference>
<evidence type="ECO:0000313" key="2">
    <source>
        <dbReference type="Proteomes" id="UP000294588"/>
    </source>
</evidence>
<comment type="caution">
    <text evidence="1">The sequence shown here is derived from an EMBL/GenBank/DDBJ whole genome shotgun (WGS) entry which is preliminary data.</text>
</comment>
<sequence length="433" mass="48326">MLYQEFLNHIFQKYSGNVKLELTRMQNLLEAMGNPQNSLRGLHIAGTNGKGSVCATLEALALAHNLTVGLNTSPHLINYTERFRINGKELPLETILNIYLRYEDLFEKFEASFFEITTAIAFQAFKEANLNTAIMEVGLGGRLDATNLFTPDIATITTIGLDHIKTLGGTLEQIATEKAGIIKEKVPLVLGEIAESPLNIILEKAKQLNAPVYLPQKDYFYQLNNMDLNGIHFNYSFGPYTFQNLNANLIGEHQATNVAQALTAFILYSEKRGFPISPTKIHSALQNIHWQGRMQVLDTSPVIITDGAHNVQGVQALLNSLHKLFPDRRFRFLVSILADKNYKEMLAMICANAEKIYIAKNESDRAASVEMQSAEVSKYKVPFETAPTVQEAFIKAINELSKDDILICCGSLYTVGEVLNYYPLTDKLIKQAG</sequence>
<proteinExistence type="predicted"/>
<dbReference type="EMBL" id="SMOG01000018">
    <property type="protein sequence ID" value="TDF72742.1"/>
    <property type="molecule type" value="Genomic_DNA"/>
</dbReference>
<protein>
    <submittedName>
        <fullName evidence="1">Bifunctional folylpolyglutamate synthase/dihydrofolate synthase</fullName>
    </submittedName>
</protein>
<name>A0AC61QIE9_9BACT</name>
<organism evidence="1 2">
    <name type="scientific">Candidatus Syntrophosphaera thermopropionivorans</name>
    <dbReference type="NCBI Taxonomy" id="2593015"/>
    <lineage>
        <taxon>Bacteria</taxon>
        <taxon>Pseudomonadati</taxon>
        <taxon>Candidatus Cloacimonadota</taxon>
        <taxon>Candidatus Cloacimonadia</taxon>
        <taxon>Candidatus Cloacimonadales</taxon>
        <taxon>Candidatus Cloacimonadaceae</taxon>
        <taxon>Candidatus Syntrophosphaera</taxon>
    </lineage>
</organism>
<accession>A0AC61QIE9</accession>
<gene>
    <name evidence="1" type="ORF">E0946_05595</name>
</gene>
<evidence type="ECO:0000313" key="1">
    <source>
        <dbReference type="EMBL" id="TDF72742.1"/>
    </source>
</evidence>